<evidence type="ECO:0008006" key="3">
    <source>
        <dbReference type="Google" id="ProtNLM"/>
    </source>
</evidence>
<proteinExistence type="predicted"/>
<accession>A0A433US70</accession>
<dbReference type="InterPro" id="IPR018673">
    <property type="entry name" value="DUF2141"/>
</dbReference>
<organism evidence="1 2">
    <name type="scientific">Trichormus variabilis SAG 1403-4b</name>
    <dbReference type="NCBI Taxonomy" id="447716"/>
    <lineage>
        <taxon>Bacteria</taxon>
        <taxon>Bacillati</taxon>
        <taxon>Cyanobacteriota</taxon>
        <taxon>Cyanophyceae</taxon>
        <taxon>Nostocales</taxon>
        <taxon>Nostocaceae</taxon>
        <taxon>Trichormus</taxon>
    </lineage>
</organism>
<evidence type="ECO:0000313" key="2">
    <source>
        <dbReference type="Proteomes" id="UP000276103"/>
    </source>
</evidence>
<dbReference type="Pfam" id="PF09912">
    <property type="entry name" value="DUF2141"/>
    <property type="match status" value="1"/>
</dbReference>
<dbReference type="AlphaFoldDB" id="A0A433US70"/>
<protein>
    <recommendedName>
        <fullName evidence="3">DUF2141 domain-containing protein</fullName>
    </recommendedName>
</protein>
<dbReference type="EMBL" id="RSCM01000006">
    <property type="protein sequence ID" value="RUS96685.1"/>
    <property type="molecule type" value="Genomic_DNA"/>
</dbReference>
<evidence type="ECO:0000313" key="1">
    <source>
        <dbReference type="EMBL" id="RUS96685.1"/>
    </source>
</evidence>
<gene>
    <name evidence="1" type="ORF">DSM107003_20910</name>
</gene>
<reference evidence="1 2" key="1">
    <citation type="journal article" date="2019" name="Genome Biol. Evol.">
        <title>Day and night: Metabolic profiles and evolutionary relationships of six axenic non-marine cyanobacteria.</title>
        <authorList>
            <person name="Will S.E."/>
            <person name="Henke P."/>
            <person name="Boedeker C."/>
            <person name="Huang S."/>
            <person name="Brinkmann H."/>
            <person name="Rohde M."/>
            <person name="Jarek M."/>
            <person name="Friedl T."/>
            <person name="Seufert S."/>
            <person name="Schumacher M."/>
            <person name="Overmann J."/>
            <person name="Neumann-Schaal M."/>
            <person name="Petersen J."/>
        </authorList>
    </citation>
    <scope>NUCLEOTIDE SEQUENCE [LARGE SCALE GENOMIC DNA]</scope>
    <source>
        <strain evidence="1 2">SAG 1403-4b</strain>
    </source>
</reference>
<dbReference type="Proteomes" id="UP000276103">
    <property type="component" value="Unassembled WGS sequence"/>
</dbReference>
<name>A0A433US70_ANAVA</name>
<keyword evidence="2" id="KW-1185">Reference proteome</keyword>
<sequence>MLLPILGNFFFLTSARANLNSNLIVNVNGLKNQTGKICASLFYQSKGFPSDSKKALQSQCIEMKETPQKLIFKNLKAGNYAVALIHDANADGILNSNSFGIPTEGFGFSNNPLILTGPPKFNNAAVLVVGPSTDIQIQLQYLLGG</sequence>
<comment type="caution">
    <text evidence="1">The sequence shown here is derived from an EMBL/GenBank/DDBJ whole genome shotgun (WGS) entry which is preliminary data.</text>
</comment>